<dbReference type="NCBIfam" id="TIGR01711">
    <property type="entry name" value="gspJ"/>
    <property type="match status" value="1"/>
</dbReference>
<proteinExistence type="inferred from homology"/>
<dbReference type="Gene3D" id="3.10.610.10">
    <property type="entry name" value="GSPII I/J protein-like"/>
    <property type="match status" value="1"/>
</dbReference>
<dbReference type="Pfam" id="PF11612">
    <property type="entry name" value="T2SSJ"/>
    <property type="match status" value="1"/>
</dbReference>
<evidence type="ECO:0000313" key="12">
    <source>
        <dbReference type="Proteomes" id="UP001319121"/>
    </source>
</evidence>
<evidence type="ECO:0000256" key="5">
    <source>
        <dbReference type="ARBA" id="ARBA00022481"/>
    </source>
</evidence>
<reference evidence="11 12" key="1">
    <citation type="submission" date="2019-03" db="EMBL/GenBank/DDBJ databases">
        <title>Complete genome sequence of Ferrigenium kumadai strain An22, a microaerophilic iron-oxidizing bacterium isolated from a paddy field soil.</title>
        <authorList>
            <person name="Watanabe T."/>
            <person name="Asakawa S."/>
        </authorList>
    </citation>
    <scope>NUCLEOTIDE SEQUENCE [LARGE SCALE GENOMIC DNA]</scope>
    <source>
        <strain evidence="11 12">An22</strain>
    </source>
</reference>
<keyword evidence="9 10" id="KW-0472">Membrane</keyword>
<dbReference type="EMBL" id="AP019536">
    <property type="protein sequence ID" value="BBJ00429.1"/>
    <property type="molecule type" value="Genomic_DNA"/>
</dbReference>
<organism evidence="11 12">
    <name type="scientific">Ferrigenium kumadai</name>
    <dbReference type="NCBI Taxonomy" id="1682490"/>
    <lineage>
        <taxon>Bacteria</taxon>
        <taxon>Pseudomonadati</taxon>
        <taxon>Pseudomonadota</taxon>
        <taxon>Betaproteobacteria</taxon>
        <taxon>Nitrosomonadales</taxon>
        <taxon>Gallionellaceae</taxon>
        <taxon>Ferrigenium</taxon>
    </lineage>
</organism>
<feature type="transmembrane region" description="Helical" evidence="10">
    <location>
        <begin position="7"/>
        <end position="28"/>
    </location>
</feature>
<dbReference type="InterPro" id="IPR010055">
    <property type="entry name" value="T2SS_protein-GspJ"/>
</dbReference>
<evidence type="ECO:0000256" key="4">
    <source>
        <dbReference type="ARBA" id="ARBA00022475"/>
    </source>
</evidence>
<keyword evidence="4" id="KW-1003">Cell membrane</keyword>
<accession>A0AAN1W0G0</accession>
<dbReference type="Gene3D" id="2.10.70.20">
    <property type="entry name" value="gspk-gspi-gspj complex like domains"/>
    <property type="match status" value="1"/>
</dbReference>
<dbReference type="PANTHER" id="PTHR39583">
    <property type="entry name" value="TYPE II SECRETION SYSTEM PROTEIN J-RELATED"/>
    <property type="match status" value="1"/>
</dbReference>
<dbReference type="AlphaFoldDB" id="A0AAN1W0G0"/>
<keyword evidence="5" id="KW-0488">Methylation</keyword>
<sequence length="199" mass="22486">MTHRSRGFTLIELLAALVIMALLSIAGYRGLDAVLQTREHIAQETRKWQHLAFCFSRLEQDVAQAIHRPVQDQDGRTQPEWVGRTVAVANNEAELTFTRTGVPGEGENMLAPQRIGYRLQQGSIVLLRWPFPDQAPRTEPVRYPLLEGVREFHLRHLDTNGNWLEQWPSEETAGNLPTALEVAVTLASGEKITRVFALQ</sequence>
<dbReference type="GO" id="GO:0005886">
    <property type="term" value="C:plasma membrane"/>
    <property type="evidence" value="ECO:0007669"/>
    <property type="project" value="UniProtKB-SubCell"/>
</dbReference>
<evidence type="ECO:0000256" key="1">
    <source>
        <dbReference type="ARBA" id="ARBA00004377"/>
    </source>
</evidence>
<evidence type="ECO:0000256" key="7">
    <source>
        <dbReference type="ARBA" id="ARBA00022692"/>
    </source>
</evidence>
<evidence type="ECO:0000256" key="2">
    <source>
        <dbReference type="ARBA" id="ARBA00011084"/>
    </source>
</evidence>
<dbReference type="PANTHER" id="PTHR39583:SF2">
    <property type="entry name" value="TYPE II SECRETION SYSTEM PROTEIN J"/>
    <property type="match status" value="1"/>
</dbReference>
<evidence type="ECO:0000256" key="9">
    <source>
        <dbReference type="ARBA" id="ARBA00023136"/>
    </source>
</evidence>
<dbReference type="RefSeq" id="WP_212785668.1">
    <property type="nucleotide sequence ID" value="NZ_AP019536.1"/>
</dbReference>
<gene>
    <name evidence="11" type="primary">xcpW</name>
    <name evidence="11" type="ORF">FGKAn22_21210</name>
</gene>
<name>A0AAN1W0G0_9PROT</name>
<evidence type="ECO:0000256" key="6">
    <source>
        <dbReference type="ARBA" id="ARBA00022519"/>
    </source>
</evidence>
<comment type="similarity">
    <text evidence="2">Belongs to the GSP J family.</text>
</comment>
<evidence type="ECO:0000256" key="3">
    <source>
        <dbReference type="ARBA" id="ARBA00021539"/>
    </source>
</evidence>
<dbReference type="PROSITE" id="PS00409">
    <property type="entry name" value="PROKAR_NTER_METHYL"/>
    <property type="match status" value="1"/>
</dbReference>
<evidence type="ECO:0000256" key="8">
    <source>
        <dbReference type="ARBA" id="ARBA00022989"/>
    </source>
</evidence>
<dbReference type="Pfam" id="PF07963">
    <property type="entry name" value="N_methyl"/>
    <property type="match status" value="1"/>
</dbReference>
<comment type="subcellular location">
    <subcellularLocation>
        <location evidence="1">Cell inner membrane</location>
        <topology evidence="1">Single-pass membrane protein</topology>
    </subcellularLocation>
</comment>
<dbReference type="Proteomes" id="UP001319121">
    <property type="component" value="Chromosome"/>
</dbReference>
<dbReference type="GO" id="GO:0015627">
    <property type="term" value="C:type II protein secretion system complex"/>
    <property type="evidence" value="ECO:0007669"/>
    <property type="project" value="InterPro"/>
</dbReference>
<protein>
    <recommendedName>
        <fullName evidence="3">Type II secretion system protein J</fullName>
    </recommendedName>
</protein>
<dbReference type="InterPro" id="IPR045584">
    <property type="entry name" value="Pilin-like"/>
</dbReference>
<keyword evidence="6" id="KW-0997">Cell inner membrane</keyword>
<evidence type="ECO:0000313" key="11">
    <source>
        <dbReference type="EMBL" id="BBJ00429.1"/>
    </source>
</evidence>
<keyword evidence="12" id="KW-1185">Reference proteome</keyword>
<keyword evidence="8 10" id="KW-1133">Transmembrane helix</keyword>
<dbReference type="KEGG" id="fku:FGKAn22_21210"/>
<evidence type="ECO:0000256" key="10">
    <source>
        <dbReference type="SAM" id="Phobius"/>
    </source>
</evidence>
<dbReference type="InterPro" id="IPR012902">
    <property type="entry name" value="N_methyl_site"/>
</dbReference>
<dbReference type="SUPFAM" id="SSF54523">
    <property type="entry name" value="Pili subunits"/>
    <property type="match status" value="1"/>
</dbReference>
<dbReference type="GO" id="GO:0015628">
    <property type="term" value="P:protein secretion by the type II secretion system"/>
    <property type="evidence" value="ECO:0007669"/>
    <property type="project" value="InterPro"/>
</dbReference>
<dbReference type="NCBIfam" id="TIGR02532">
    <property type="entry name" value="IV_pilin_GFxxxE"/>
    <property type="match status" value="1"/>
</dbReference>
<keyword evidence="7 10" id="KW-0812">Transmembrane</keyword>
<dbReference type="InterPro" id="IPR051621">
    <property type="entry name" value="T2SS_protein_J"/>
</dbReference>